<dbReference type="PROSITE" id="PS50856">
    <property type="entry name" value="AMOP"/>
    <property type="match status" value="1"/>
</dbReference>
<dbReference type="InterPro" id="IPR005533">
    <property type="entry name" value="AMOP_dom"/>
</dbReference>
<feature type="domain" description="EGF-like" evidence="14">
    <location>
        <begin position="1671"/>
        <end position="1709"/>
    </location>
</feature>
<feature type="domain" description="EGF-like" evidence="14">
    <location>
        <begin position="1432"/>
        <end position="1472"/>
    </location>
</feature>
<evidence type="ECO:0000256" key="9">
    <source>
        <dbReference type="ARBA" id="ARBA00023180"/>
    </source>
</evidence>
<feature type="domain" description="EGF-like" evidence="14">
    <location>
        <begin position="1821"/>
        <end position="1862"/>
    </location>
</feature>
<keyword evidence="12" id="KW-1133">Transmembrane helix</keyword>
<dbReference type="Proteomes" id="UP001233172">
    <property type="component" value="Unassembled WGS sequence"/>
</dbReference>
<evidence type="ECO:0000259" key="15">
    <source>
        <dbReference type="PROSITE" id="PS50856"/>
    </source>
</evidence>
<dbReference type="InterPro" id="IPR000742">
    <property type="entry name" value="EGF"/>
</dbReference>
<gene>
    <name evidence="18" type="ORF">Bpfe_002916</name>
</gene>
<name>A0AAD8C6M7_BIOPF</name>
<organism evidence="18 19">
    <name type="scientific">Biomphalaria pfeifferi</name>
    <name type="common">Bloodfluke planorb</name>
    <name type="synonym">Freshwater snail</name>
    <dbReference type="NCBI Taxonomy" id="112525"/>
    <lineage>
        <taxon>Eukaryota</taxon>
        <taxon>Metazoa</taxon>
        <taxon>Spiralia</taxon>
        <taxon>Lophotrochozoa</taxon>
        <taxon>Mollusca</taxon>
        <taxon>Gastropoda</taxon>
        <taxon>Heterobranchia</taxon>
        <taxon>Euthyneura</taxon>
        <taxon>Panpulmonata</taxon>
        <taxon>Hygrophila</taxon>
        <taxon>Lymnaeoidea</taxon>
        <taxon>Planorbidae</taxon>
        <taxon>Biomphalaria</taxon>
    </lineage>
</organism>
<keyword evidence="19" id="KW-1185">Reference proteome</keyword>
<dbReference type="SMART" id="SM00181">
    <property type="entry name" value="EGF"/>
    <property type="match status" value="17"/>
</dbReference>
<comment type="caution">
    <text evidence="18">The sequence shown here is derived from an EMBL/GenBank/DDBJ whole genome shotgun (WGS) entry which is preliminary data.</text>
</comment>
<dbReference type="Gene3D" id="2.10.25.10">
    <property type="entry name" value="Laminin"/>
    <property type="match status" value="14"/>
</dbReference>
<evidence type="ECO:0000313" key="19">
    <source>
        <dbReference type="Proteomes" id="UP001233172"/>
    </source>
</evidence>
<feature type="compositionally biased region" description="Polar residues" evidence="11">
    <location>
        <begin position="2276"/>
        <end position="2287"/>
    </location>
</feature>
<dbReference type="SUPFAM" id="SSF57184">
    <property type="entry name" value="Growth factor receptor domain"/>
    <property type="match status" value="4"/>
</dbReference>
<feature type="domain" description="SEA" evidence="13">
    <location>
        <begin position="2083"/>
        <end position="2194"/>
    </location>
</feature>
<accession>A0AAD8C6M7</accession>
<dbReference type="GO" id="GO:0007160">
    <property type="term" value="P:cell-matrix adhesion"/>
    <property type="evidence" value="ECO:0007669"/>
    <property type="project" value="InterPro"/>
</dbReference>
<dbReference type="PROSITE" id="PS50024">
    <property type="entry name" value="SEA"/>
    <property type="match status" value="1"/>
</dbReference>
<feature type="transmembrane region" description="Helical" evidence="12">
    <location>
        <begin position="2240"/>
        <end position="2266"/>
    </location>
</feature>
<feature type="non-terminal residue" evidence="18">
    <location>
        <position position="2347"/>
    </location>
</feature>
<dbReference type="InterPro" id="IPR049883">
    <property type="entry name" value="NOTCH1_EGF-like"/>
</dbReference>
<dbReference type="SMART" id="SM00723">
    <property type="entry name" value="AMOP"/>
    <property type="match status" value="1"/>
</dbReference>
<feature type="domain" description="EGF-like" evidence="14">
    <location>
        <begin position="1513"/>
        <end position="1549"/>
    </location>
</feature>
<evidence type="ECO:0000259" key="13">
    <source>
        <dbReference type="PROSITE" id="PS50024"/>
    </source>
</evidence>
<feature type="disulfide bond" evidence="10">
    <location>
        <begin position="1716"/>
        <end position="1726"/>
    </location>
</feature>
<dbReference type="GO" id="GO:0005576">
    <property type="term" value="C:extracellular region"/>
    <property type="evidence" value="ECO:0007669"/>
    <property type="project" value="UniProtKB-SubCell"/>
</dbReference>
<dbReference type="Pfam" id="PF06119">
    <property type="entry name" value="NIDO"/>
    <property type="match status" value="1"/>
</dbReference>
<keyword evidence="12" id="KW-0812">Transmembrane</keyword>
<evidence type="ECO:0000259" key="16">
    <source>
        <dbReference type="PROSITE" id="PS51220"/>
    </source>
</evidence>
<feature type="region of interest" description="Disordered" evidence="11">
    <location>
        <begin position="1"/>
        <end position="51"/>
    </location>
</feature>
<dbReference type="PROSITE" id="PS01186">
    <property type="entry name" value="EGF_2"/>
    <property type="match status" value="7"/>
</dbReference>
<feature type="domain" description="EGF-like" evidence="14">
    <location>
        <begin position="2038"/>
        <end position="2081"/>
    </location>
</feature>
<evidence type="ECO:0000256" key="10">
    <source>
        <dbReference type="PROSITE-ProRule" id="PRU00076"/>
    </source>
</evidence>
<dbReference type="PROSITE" id="PS00010">
    <property type="entry name" value="ASX_HYDROXYL"/>
    <property type="match status" value="11"/>
</dbReference>
<comment type="caution">
    <text evidence="10">Lacks conserved residue(s) required for the propagation of feature annotation.</text>
</comment>
<keyword evidence="6" id="KW-0677">Repeat</keyword>
<dbReference type="InterPro" id="IPR001881">
    <property type="entry name" value="EGF-like_Ca-bd_dom"/>
</dbReference>
<dbReference type="Pfam" id="PF07645">
    <property type="entry name" value="EGF_CA"/>
    <property type="match status" value="12"/>
</dbReference>
<feature type="domain" description="NIDO" evidence="16">
    <location>
        <begin position="539"/>
        <end position="686"/>
    </location>
</feature>
<feature type="domain" description="EGF-like" evidence="14">
    <location>
        <begin position="1712"/>
        <end position="1749"/>
    </location>
</feature>
<evidence type="ECO:0000313" key="18">
    <source>
        <dbReference type="EMBL" id="KAK0067409.1"/>
    </source>
</evidence>
<dbReference type="InterPro" id="IPR000152">
    <property type="entry name" value="EGF-type_Asp/Asn_hydroxyl_site"/>
</dbReference>
<dbReference type="InterPro" id="IPR001846">
    <property type="entry name" value="VWF_type-D"/>
</dbReference>
<keyword evidence="4 10" id="KW-0245">EGF-like domain</keyword>
<evidence type="ECO:0000256" key="6">
    <source>
        <dbReference type="ARBA" id="ARBA00022737"/>
    </source>
</evidence>
<dbReference type="InterPro" id="IPR000082">
    <property type="entry name" value="SEA_dom"/>
</dbReference>
<keyword evidence="9" id="KW-0325">Glycoprotein</keyword>
<dbReference type="FunFam" id="2.10.25.10:FF:000506">
    <property type="entry name" value="Adhesion G protein-coupled receptor E1"/>
    <property type="match status" value="1"/>
</dbReference>
<dbReference type="PROSITE" id="PS01187">
    <property type="entry name" value="EGF_CA"/>
    <property type="match status" value="4"/>
</dbReference>
<dbReference type="GO" id="GO:0016020">
    <property type="term" value="C:membrane"/>
    <property type="evidence" value="ECO:0007669"/>
    <property type="project" value="UniProtKB-SubCell"/>
</dbReference>
<sequence length="2347" mass="261049">MSSSQYERSFSQYERSSSQYERSSSQYERSSSQYERSSSQYERSSSQYERSSLQYERTGSNYCCECFPKTKERKKKRMESRICFAVYVSLLLIQQSPSITGNNDINIQNDNQDTYSNKRNINTLKDAINTSTNSSHLWSSQDSYNKPEVIFLSEWASKNQESDDDIDEYIVIPNKQVSKLQVKSTDQLTKESETRVSSSQEITNGASLNTGNYKASGTTTTVSSAINKPAATPAQIWANNDNYMEPDVIFVGRTQNPDDDLPMEVPPKDIEVAAQLLMTSNKEIYIENEEVPFAETQLSSPNVRQKREICPEEVGSGHFFVPTSVKLNPVPLKITDNFMKNLPKYISQFLNSIVTSKYAVKTKIEAGLNDDFSISAYGIVTMYIYFENTTLSGCSSLIEVDDLNNTLAQALVGLGKTGSVLVDGTLYSFSNPMIEGIGAVCFLCANYQKCKESATRDWFCEFFNNDFYPFGIHQLDLSMPRDEELASVKITIPYSLPFGSEIYDALWISINGLISFGHDNSSFSPKHLPVNKYSKLLAVYWSDLDLLKGDTIAEIYYQLYSKNAAKNKDVLDKANLDVVTNSNELTSYDATYVLVVTWVEVPAHLSNDERVSFQCVIITDGFTTFAQYRYTNGGMRFNPALARPVVVGWGDTNFDTQISSYYVFDTVLGNAKTQSLGYWFFKVGGSENFQARCQNWYQNNIVEKTNLLSGLARLPNCPCSELIAEFSALWNKTTQNHCYDTVANYGDFGMRCCYREGGNFENRPRLAGSFQRYNALGKNPYGHALNDELPYSWCCQQSNLCEKYYELRPISTCNSNSFQRALLFGDPHIITLDQRSFIFNGLGEYRLLEITQPSVANFVMQGRTCRAMFNNGSLINSATIWCALTFRTTLKDTFSIEMNKNRTSLILYVNKEDISRRLDGNYYYNKIDDMIVKKEAGTLQVVTTDYIGVNFIMNNQMLEFSVDLPLMYQNLTKGLLGNFNGNSGDDFIFPNGTVLSNNSRESVLFDYGNSWRVVDSIFTYSYGLNTSTYSDPLNKPLFLDENPQYVDDAAKVCNGTRNLPCIFDYIATRNIQVAQSSLNASTNQETIVKVKEDVPPSLSTPIKTLVRENSTFTISVAGQSSRDQNVTCKKISGSNYTVSTVNRSSCLVQGTIYSLQPEVIAISTVSQTGLQSMVVQIPLTLCTCQNKGICDYNNTRRTSNGVYLLASCNCSAAYAGLSCELDKDGCASSPCQTNCTDISADIESNTGIAYQWSEKNRNICVDINECTERINNCVQICLNTQGSYRCDCVSGYKLVQPEGLPRPFNCTQIKAPENPCVNATCEQECRNDQNQAVCFCRSGFRLKSDRKSCEDINECVEGLCSQGCNNTVGSYSCSCFAGYNLTASQSCEECSGATYGISCGKTCSCRGRASGCDKVKGCVCRSNWRGVSCEVDVDECVEGLANCRSDQICQNTMGSFACNCPPGFVEVNGTCTNIDECKNATLNLCQQICVDTLGSYVCQCQNGYTKVNNNCADIDECALHTSDCEQLCINNVGSYSCACKDGYTLKDDRKSCFDDLLLCTNTYINCSHGCTLENKTAVCFCNKDINECQTEVINCYHNATCTNLPGTYSCTCPDGFKLQNDRRTCQPCDAYHWGTDCAGECNCFPIGTQLCDPIQGCICRPGWAGTTCHTDKNECSSNITYCPENSDCVNTLGSFYCQCRRGYTYSNSACTDIDECLKFPPCDQGCVNTPGSYTCSCSKGFFVDGDRCRDFNECNVRELNNCDQTCRNTFGGFACECFDGYVLNTTSWNTCYLENVTKSCKNSSQCEHYCVPFDSGDICQYINECVDSDNVCINGTCQNTNGSFVCSCNDSFRLLIDGKTCQACDAWTYGKNCSGLCTCNHDNSLSCDPLNGSCTCIPSWNGDNCTLDVDECSENNQCLSNMSTCLNTLGSYKCLCNLGFYSASDFSCISCDNWYYGQNCESRCVCESDNTMDCDAVTGQCHCKPGWYDTKCDKDINECVNASYCLGNHLQCHNLNGSAECWCTPGYERKLNETACTDVDECYNPVLNSCNNRTEDCKNTDGSFFCVCKAGYKLDGIRNCVANYKDYSLTLRLDYPNHLITSDVLDTNKKDFFVLAKEVEKMLVSMYNGTKSAFLPPRVLQFINGSLIADVLLRFDLNYSTNPTNDVAMYVHIIQSAKQFTVGNVTVPILDIAVNNQPVPDSNNYCDLYKVLKQSCPDKESCPEVRAASPCEEDGVNKDLIIGLSVGIPLAVALLVSIIIISCVCVRRRKHLPADQASTSSNGSGFSVNRVPRRTGPAPPLYSPVYKSESQFDIDKDYLDIPGNKQEMQRLSWVETESSSAAHVGSE</sequence>
<feature type="domain" description="EGF-like" evidence="14">
    <location>
        <begin position="1908"/>
        <end position="1949"/>
    </location>
</feature>
<proteinExistence type="predicted"/>
<dbReference type="PROSITE" id="PS51220">
    <property type="entry name" value="NIDO"/>
    <property type="match status" value="1"/>
</dbReference>
<feature type="domain" description="VWFD" evidence="17">
    <location>
        <begin position="819"/>
        <end position="1019"/>
    </location>
</feature>
<evidence type="ECO:0000256" key="7">
    <source>
        <dbReference type="ARBA" id="ARBA00023136"/>
    </source>
</evidence>
<dbReference type="InterPro" id="IPR026823">
    <property type="entry name" value="cEGF"/>
</dbReference>
<dbReference type="FunFam" id="2.10.25.10:FF:000005">
    <property type="entry name" value="Fibrillin 2"/>
    <property type="match status" value="1"/>
</dbReference>
<dbReference type="InterPro" id="IPR009030">
    <property type="entry name" value="Growth_fac_rcpt_cys_sf"/>
</dbReference>
<dbReference type="FunFam" id="2.10.25.10:FF:000038">
    <property type="entry name" value="Fibrillin 2"/>
    <property type="match status" value="1"/>
</dbReference>
<dbReference type="SMART" id="SM00216">
    <property type="entry name" value="VWD"/>
    <property type="match status" value="1"/>
</dbReference>
<dbReference type="Pfam" id="PF12662">
    <property type="entry name" value="cEGF"/>
    <property type="match status" value="1"/>
</dbReference>
<evidence type="ECO:0000256" key="3">
    <source>
        <dbReference type="ARBA" id="ARBA00022525"/>
    </source>
</evidence>
<comment type="subcellular location">
    <subcellularLocation>
        <location evidence="1">Membrane</location>
    </subcellularLocation>
    <subcellularLocation>
        <location evidence="2">Secreted</location>
    </subcellularLocation>
</comment>
<evidence type="ECO:0000256" key="4">
    <source>
        <dbReference type="ARBA" id="ARBA00022536"/>
    </source>
</evidence>
<dbReference type="PROSITE" id="PS50026">
    <property type="entry name" value="EGF_3"/>
    <property type="match status" value="12"/>
</dbReference>
<keyword evidence="7 12" id="KW-0472">Membrane</keyword>
<reference evidence="18" key="2">
    <citation type="submission" date="2023-04" db="EMBL/GenBank/DDBJ databases">
        <authorList>
            <person name="Bu L."/>
            <person name="Lu L."/>
            <person name="Laidemitt M.R."/>
            <person name="Zhang S.M."/>
            <person name="Mutuku M."/>
            <person name="Mkoji G."/>
            <person name="Steinauer M."/>
            <person name="Loker E.S."/>
        </authorList>
    </citation>
    <scope>NUCLEOTIDE SEQUENCE</scope>
    <source>
        <strain evidence="18">KasaAsao</strain>
        <tissue evidence="18">Whole Snail</tissue>
    </source>
</reference>
<dbReference type="InterPro" id="IPR003886">
    <property type="entry name" value="NIDO_dom"/>
</dbReference>
<feature type="domain" description="EGF-like" evidence="14">
    <location>
        <begin position="1262"/>
        <end position="1298"/>
    </location>
</feature>
<feature type="region of interest" description="Disordered" evidence="11">
    <location>
        <begin position="2275"/>
        <end position="2304"/>
    </location>
</feature>
<reference evidence="18" key="1">
    <citation type="journal article" date="2023" name="PLoS Negl. Trop. Dis.">
        <title>A genome sequence for Biomphalaria pfeifferi, the major vector snail for the human-infecting parasite Schistosoma mansoni.</title>
        <authorList>
            <person name="Bu L."/>
            <person name="Lu L."/>
            <person name="Laidemitt M.R."/>
            <person name="Zhang S.M."/>
            <person name="Mutuku M."/>
            <person name="Mkoji G."/>
            <person name="Steinauer M."/>
            <person name="Loker E.S."/>
        </authorList>
    </citation>
    <scope>NUCLEOTIDE SEQUENCE</scope>
    <source>
        <strain evidence="18">KasaAsao</strain>
    </source>
</reference>
<dbReference type="SMART" id="SM00179">
    <property type="entry name" value="EGF_CA"/>
    <property type="match status" value="14"/>
</dbReference>
<feature type="domain" description="EGF-like" evidence="14">
    <location>
        <begin position="1995"/>
        <end position="2033"/>
    </location>
</feature>
<dbReference type="SMART" id="SM00539">
    <property type="entry name" value="NIDO"/>
    <property type="match status" value="1"/>
</dbReference>
<evidence type="ECO:0000259" key="17">
    <source>
        <dbReference type="PROSITE" id="PS51233"/>
    </source>
</evidence>
<dbReference type="GO" id="GO:0005509">
    <property type="term" value="F:calcium ion binding"/>
    <property type="evidence" value="ECO:0007669"/>
    <property type="project" value="InterPro"/>
</dbReference>
<feature type="domain" description="AMOP" evidence="15">
    <location>
        <begin position="685"/>
        <end position="808"/>
    </location>
</feature>
<dbReference type="FunFam" id="2.10.25.10:FF:000014">
    <property type="entry name" value="Latent-transforming growth factor beta-binding protein 3"/>
    <property type="match status" value="1"/>
</dbReference>
<keyword evidence="5" id="KW-0732">Signal</keyword>
<evidence type="ECO:0000256" key="2">
    <source>
        <dbReference type="ARBA" id="ARBA00004613"/>
    </source>
</evidence>
<evidence type="ECO:0000256" key="5">
    <source>
        <dbReference type="ARBA" id="ARBA00022729"/>
    </source>
</evidence>
<evidence type="ECO:0000256" key="1">
    <source>
        <dbReference type="ARBA" id="ARBA00004370"/>
    </source>
</evidence>
<keyword evidence="3" id="KW-0964">Secreted</keyword>
<dbReference type="InterPro" id="IPR018097">
    <property type="entry name" value="EGF_Ca-bd_CS"/>
</dbReference>
<keyword evidence="8 10" id="KW-1015">Disulfide bond</keyword>
<evidence type="ECO:0000256" key="8">
    <source>
        <dbReference type="ARBA" id="ARBA00023157"/>
    </source>
</evidence>
<evidence type="ECO:0000256" key="11">
    <source>
        <dbReference type="SAM" id="MobiDB-lite"/>
    </source>
</evidence>
<protein>
    <submittedName>
        <fullName evidence="18">Mucin-like protein</fullName>
    </submittedName>
</protein>
<dbReference type="EMBL" id="JASAOG010000007">
    <property type="protein sequence ID" value="KAK0067409.1"/>
    <property type="molecule type" value="Genomic_DNA"/>
</dbReference>
<feature type="domain" description="EGF-like" evidence="14">
    <location>
        <begin position="1351"/>
        <end position="1388"/>
    </location>
</feature>
<dbReference type="CDD" id="cd00054">
    <property type="entry name" value="EGF_CA"/>
    <property type="match status" value="10"/>
</dbReference>
<dbReference type="SUPFAM" id="SSF57196">
    <property type="entry name" value="EGF/Laminin"/>
    <property type="match status" value="6"/>
</dbReference>
<evidence type="ECO:0000256" key="12">
    <source>
        <dbReference type="SAM" id="Phobius"/>
    </source>
</evidence>
<dbReference type="PROSITE" id="PS51233">
    <property type="entry name" value="VWFD"/>
    <property type="match status" value="1"/>
</dbReference>
<evidence type="ECO:0000259" key="14">
    <source>
        <dbReference type="PROSITE" id="PS50026"/>
    </source>
</evidence>
<dbReference type="PANTHER" id="PTHR24039">
    <property type="entry name" value="FIBRILLIN-RELATED"/>
    <property type="match status" value="1"/>
</dbReference>
<feature type="domain" description="EGF-like" evidence="14">
    <location>
        <begin position="1584"/>
        <end position="1626"/>
    </location>
</feature>
<feature type="domain" description="EGF-like" evidence="14">
    <location>
        <begin position="1473"/>
        <end position="1512"/>
    </location>
</feature>